<name>A0A8B5W5D5_ENTAV</name>
<keyword evidence="1" id="KW-0812">Transmembrane</keyword>
<sequence length="113" mass="12413">MVVGIIEKTEVDTVLLLLTALGLLVMLISAQGYTGGIGFRGIAFLKYGKRIWQFSNRLFGGILTGSSLILYLFFKLSDISADKKVLIVTIACFLCALISDALTIIFKRRHKIG</sequence>
<reference evidence="2 3" key="1">
    <citation type="submission" date="2017-10" db="EMBL/GenBank/DDBJ databases">
        <title>FDA dAtabase for Regulatory Grade micrObial Sequences (FDA-ARGOS): Supporting development and validation of Infectious Disease Dx tests.</title>
        <authorList>
            <person name="Campos J."/>
            <person name="Goldberg B."/>
            <person name="Tallon L.J."/>
            <person name="Sadzewicz L."/>
            <person name="Sengamalay N."/>
            <person name="Ott S."/>
            <person name="Godinez A."/>
            <person name="Nagaraj S."/>
            <person name="Vyas G."/>
            <person name="Aluvathingal J."/>
            <person name="Nadendla S."/>
            <person name="Geyer C."/>
            <person name="Nandy P."/>
            <person name="Hobson J."/>
            <person name="Sichtig H."/>
        </authorList>
    </citation>
    <scope>NUCLEOTIDE SEQUENCE [LARGE SCALE GENOMIC DNA]</scope>
    <source>
        <strain evidence="2 3">FDAARGOS_185</strain>
    </source>
</reference>
<accession>A0A8B5W5D5</accession>
<dbReference type="Proteomes" id="UP000316316">
    <property type="component" value="Unassembled WGS sequence"/>
</dbReference>
<feature type="transmembrane region" description="Helical" evidence="1">
    <location>
        <begin position="54"/>
        <end position="74"/>
    </location>
</feature>
<comment type="caution">
    <text evidence="2">The sequence shown here is derived from an EMBL/GenBank/DDBJ whole genome shotgun (WGS) entry which is preliminary data.</text>
</comment>
<evidence type="ECO:0000256" key="1">
    <source>
        <dbReference type="SAM" id="Phobius"/>
    </source>
</evidence>
<gene>
    <name evidence="2" type="ORF">AUF17_14195</name>
</gene>
<dbReference type="GeneID" id="69569698"/>
<protein>
    <recommendedName>
        <fullName evidence="4">DUF3784 domain-containing protein</fullName>
    </recommendedName>
</protein>
<organism evidence="2 3">
    <name type="scientific">Enterococcus avium</name>
    <name type="common">Streptococcus avium</name>
    <dbReference type="NCBI Taxonomy" id="33945"/>
    <lineage>
        <taxon>Bacteria</taxon>
        <taxon>Bacillati</taxon>
        <taxon>Bacillota</taxon>
        <taxon>Bacilli</taxon>
        <taxon>Lactobacillales</taxon>
        <taxon>Enterococcaceae</taxon>
        <taxon>Enterococcus</taxon>
    </lineage>
</organism>
<evidence type="ECO:0000313" key="2">
    <source>
        <dbReference type="EMBL" id="TRZ35162.1"/>
    </source>
</evidence>
<keyword evidence="1" id="KW-0472">Membrane</keyword>
<dbReference type="EMBL" id="PDXQ01000001">
    <property type="protein sequence ID" value="TRZ35162.1"/>
    <property type="molecule type" value="Genomic_DNA"/>
</dbReference>
<evidence type="ECO:0008006" key="4">
    <source>
        <dbReference type="Google" id="ProtNLM"/>
    </source>
</evidence>
<dbReference type="RefSeq" id="WP_049221323.1">
    <property type="nucleotide sequence ID" value="NZ_CABGUH010000001.1"/>
</dbReference>
<evidence type="ECO:0000313" key="3">
    <source>
        <dbReference type="Proteomes" id="UP000316316"/>
    </source>
</evidence>
<feature type="transmembrane region" description="Helical" evidence="1">
    <location>
        <begin position="14"/>
        <end position="33"/>
    </location>
</feature>
<proteinExistence type="predicted"/>
<keyword evidence="1" id="KW-1133">Transmembrane helix</keyword>
<dbReference type="AlphaFoldDB" id="A0A8B5W5D5"/>
<feature type="transmembrane region" description="Helical" evidence="1">
    <location>
        <begin position="86"/>
        <end position="106"/>
    </location>
</feature>